<reference evidence="1" key="1">
    <citation type="journal article" date="2019" name="Science">
        <title>Mutation of a bHLH transcription factor allowed almond domestication.</title>
        <authorList>
            <person name="Sanchez-Perez R."/>
            <person name="Pavan S."/>
            <person name="Mazzeo R."/>
            <person name="Moldovan C."/>
            <person name="Aiese Cigliano R."/>
            <person name="Del Cueto J."/>
            <person name="Ricciardi F."/>
            <person name="Lotti C."/>
            <person name="Ricciardi L."/>
            <person name="Dicenta F."/>
            <person name="Lopez-Marques R.L."/>
            <person name="Lindberg Moller B."/>
        </authorList>
    </citation>
    <scope>NUCLEOTIDE SEQUENCE</scope>
</reference>
<evidence type="ECO:0000313" key="1">
    <source>
        <dbReference type="EMBL" id="BBG95780.1"/>
    </source>
</evidence>
<dbReference type="PROSITE" id="PS51257">
    <property type="entry name" value="PROKAR_LIPOPROTEIN"/>
    <property type="match status" value="1"/>
</dbReference>
<accession>A0A4Y1QV84</accession>
<dbReference type="AlphaFoldDB" id="A0A4Y1QV84"/>
<dbReference type="EMBL" id="AP019297">
    <property type="protein sequence ID" value="BBG95780.1"/>
    <property type="molecule type" value="Genomic_DNA"/>
</dbReference>
<proteinExistence type="predicted"/>
<name>A0A4Y1QV84_PRUDU</name>
<sequence length="68" mass="7528">MLFWPCRRQPRHTLLGCLRTQTSVPFMPSALLSCPRTSNLPGEFEARGLKEELEATICKGGLVGKALI</sequence>
<protein>
    <submittedName>
        <fullName evidence="1">Histone superfamily protein</fullName>
    </submittedName>
</protein>
<gene>
    <name evidence="1" type="ORF">Prudu_004422</name>
</gene>
<organism evidence="1">
    <name type="scientific">Prunus dulcis</name>
    <name type="common">Almond</name>
    <name type="synonym">Amygdalus dulcis</name>
    <dbReference type="NCBI Taxonomy" id="3755"/>
    <lineage>
        <taxon>Eukaryota</taxon>
        <taxon>Viridiplantae</taxon>
        <taxon>Streptophyta</taxon>
        <taxon>Embryophyta</taxon>
        <taxon>Tracheophyta</taxon>
        <taxon>Spermatophyta</taxon>
        <taxon>Magnoliopsida</taxon>
        <taxon>eudicotyledons</taxon>
        <taxon>Gunneridae</taxon>
        <taxon>Pentapetalae</taxon>
        <taxon>rosids</taxon>
        <taxon>fabids</taxon>
        <taxon>Rosales</taxon>
        <taxon>Rosaceae</taxon>
        <taxon>Amygdaloideae</taxon>
        <taxon>Amygdaleae</taxon>
        <taxon>Prunus</taxon>
    </lineage>
</organism>